<feature type="transmembrane region" description="Helical" evidence="1">
    <location>
        <begin position="218"/>
        <end position="239"/>
    </location>
</feature>
<keyword evidence="1" id="KW-0472">Membrane</keyword>
<feature type="transmembrane region" description="Helical" evidence="1">
    <location>
        <begin position="315"/>
        <end position="335"/>
    </location>
</feature>
<feature type="transmembrane region" description="Helical" evidence="1">
    <location>
        <begin position="259"/>
        <end position="278"/>
    </location>
</feature>
<feature type="transmembrane region" description="Helical" evidence="1">
    <location>
        <begin position="127"/>
        <end position="144"/>
    </location>
</feature>
<dbReference type="KEGG" id="ahm:TL08_13005"/>
<feature type="transmembrane region" description="Helical" evidence="1">
    <location>
        <begin position="44"/>
        <end position="62"/>
    </location>
</feature>
<dbReference type="EMBL" id="CP014859">
    <property type="protein sequence ID" value="AOS63415.1"/>
    <property type="molecule type" value="Genomic_DNA"/>
</dbReference>
<feature type="transmembrane region" description="Helical" evidence="1">
    <location>
        <begin position="95"/>
        <end position="121"/>
    </location>
</feature>
<evidence type="ECO:0000256" key="1">
    <source>
        <dbReference type="SAM" id="Phobius"/>
    </source>
</evidence>
<accession>A0AAC9HQ76</accession>
<feature type="transmembrane region" description="Helical" evidence="1">
    <location>
        <begin position="290"/>
        <end position="309"/>
    </location>
</feature>
<sequence>MTAAAGPVPTGRRWPSAAGAWLGIGAAPGALVLGAQVAQRNDGALPLVVLLAGGLVMAALLAGQGMLGLLPPAGENSTLSAASARYLPPVADHAVALLMTLAMIGWFGFNVGLGGAALGALTGLPDWAAAIVLGLPLLGVIVAGGGRWNGLAIVATCSAIVLIGLVALRTAPSSVPVSLTSGGPRSMAVDLAGFLGYVSVFAMRAPDFTVGLRGRRDLAWCVALLVGPALAAAIVGAGLSASTGSSDVVATLAGPQGMAAANLFLAVAVVAPTLACIHSGSLALGRLARLPRLLLPWAVAIPGLVLAMLRVDRLMADWLVLLAAAVPALVVPMVWEAARRRRGGAPELISTWAWLPAAVIAVLGTLAGYPEAALAGLGLAVLAAMSAQWWRRRKAGDR</sequence>
<keyword evidence="1" id="KW-0812">Transmembrane</keyword>
<protein>
    <submittedName>
        <fullName evidence="2">Purine-cytosine permease-like transporter</fullName>
    </submittedName>
</protein>
<evidence type="ECO:0000313" key="2">
    <source>
        <dbReference type="EMBL" id="AOS63415.1"/>
    </source>
</evidence>
<keyword evidence="3" id="KW-1185">Reference proteome</keyword>
<organism evidence="2 3">
    <name type="scientific">Actinoalloteichus hymeniacidonis</name>
    <dbReference type="NCBI Taxonomy" id="340345"/>
    <lineage>
        <taxon>Bacteria</taxon>
        <taxon>Bacillati</taxon>
        <taxon>Actinomycetota</taxon>
        <taxon>Actinomycetes</taxon>
        <taxon>Pseudonocardiales</taxon>
        <taxon>Pseudonocardiaceae</taxon>
        <taxon>Actinoalloteichus</taxon>
    </lineage>
</organism>
<feature type="transmembrane region" description="Helical" evidence="1">
    <location>
        <begin position="188"/>
        <end position="206"/>
    </location>
</feature>
<dbReference type="AlphaFoldDB" id="A0AAC9HQ76"/>
<gene>
    <name evidence="2" type="ORF">TL08_13005</name>
</gene>
<dbReference type="RefSeq" id="WP_069849174.1">
    <property type="nucleotide sequence ID" value="NZ_CP014859.1"/>
</dbReference>
<keyword evidence="1" id="KW-1133">Transmembrane helix</keyword>
<dbReference type="Proteomes" id="UP000095210">
    <property type="component" value="Chromosome"/>
</dbReference>
<feature type="transmembrane region" description="Helical" evidence="1">
    <location>
        <begin position="347"/>
        <end position="366"/>
    </location>
</feature>
<evidence type="ECO:0000313" key="3">
    <source>
        <dbReference type="Proteomes" id="UP000095210"/>
    </source>
</evidence>
<feature type="transmembrane region" description="Helical" evidence="1">
    <location>
        <begin position="372"/>
        <end position="390"/>
    </location>
</feature>
<feature type="transmembrane region" description="Helical" evidence="1">
    <location>
        <begin position="151"/>
        <end position="168"/>
    </location>
</feature>
<name>A0AAC9HQ76_9PSEU</name>
<feature type="transmembrane region" description="Helical" evidence="1">
    <location>
        <begin position="20"/>
        <end position="38"/>
    </location>
</feature>
<reference evidence="3" key="1">
    <citation type="submission" date="2016-03" db="EMBL/GenBank/DDBJ databases">
        <title>Complete genome sequence of the type strain Actinoalloteichus hymeniacidonis DSM 45092.</title>
        <authorList>
            <person name="Schaffert L."/>
            <person name="Albersmeier A."/>
            <person name="Winkler A."/>
            <person name="Kalinowski J."/>
            <person name="Zotchev S."/>
            <person name="Ruckert C."/>
        </authorList>
    </citation>
    <scope>NUCLEOTIDE SEQUENCE [LARGE SCALE GENOMIC DNA]</scope>
    <source>
        <strain evidence="3">HPA177(T) (DSM 45092(T))</strain>
    </source>
</reference>
<proteinExistence type="predicted"/>